<reference evidence="1 2" key="1">
    <citation type="submission" date="2019-02" db="EMBL/GenBank/DDBJ databases">
        <title>Deep-cultivation of Planctomycetes and their phenomic and genomic characterization uncovers novel biology.</title>
        <authorList>
            <person name="Wiegand S."/>
            <person name="Jogler M."/>
            <person name="Boedeker C."/>
            <person name="Pinto D."/>
            <person name="Vollmers J."/>
            <person name="Rivas-Marin E."/>
            <person name="Kohn T."/>
            <person name="Peeters S.H."/>
            <person name="Heuer A."/>
            <person name="Rast P."/>
            <person name="Oberbeckmann S."/>
            <person name="Bunk B."/>
            <person name="Jeske O."/>
            <person name="Meyerdierks A."/>
            <person name="Storesund J.E."/>
            <person name="Kallscheuer N."/>
            <person name="Luecker S."/>
            <person name="Lage O.M."/>
            <person name="Pohl T."/>
            <person name="Merkel B.J."/>
            <person name="Hornburger P."/>
            <person name="Mueller R.-W."/>
            <person name="Bruemmer F."/>
            <person name="Labrenz M."/>
            <person name="Spormann A.M."/>
            <person name="Op Den Camp H."/>
            <person name="Overmann J."/>
            <person name="Amann R."/>
            <person name="Jetten M.S.M."/>
            <person name="Mascher T."/>
            <person name="Medema M.H."/>
            <person name="Devos D.P."/>
            <person name="Kaster A.-K."/>
            <person name="Ovreas L."/>
            <person name="Rohde M."/>
            <person name="Galperin M.Y."/>
            <person name="Jogler C."/>
        </authorList>
    </citation>
    <scope>NUCLEOTIDE SEQUENCE [LARGE SCALE GENOMIC DNA]</scope>
    <source>
        <strain evidence="1 2">Pla108</strain>
    </source>
</reference>
<organism evidence="1 2">
    <name type="scientific">Botrimarina colliarenosi</name>
    <dbReference type="NCBI Taxonomy" id="2528001"/>
    <lineage>
        <taxon>Bacteria</taxon>
        <taxon>Pseudomonadati</taxon>
        <taxon>Planctomycetota</taxon>
        <taxon>Planctomycetia</taxon>
        <taxon>Pirellulales</taxon>
        <taxon>Lacipirellulaceae</taxon>
        <taxon>Botrimarina</taxon>
    </lineage>
</organism>
<dbReference type="AlphaFoldDB" id="A0A5C6ABZ9"/>
<name>A0A5C6ABZ9_9BACT</name>
<comment type="caution">
    <text evidence="1">The sequence shown here is derived from an EMBL/GenBank/DDBJ whole genome shotgun (WGS) entry which is preliminary data.</text>
</comment>
<dbReference type="EMBL" id="SJPR01000003">
    <property type="protein sequence ID" value="TWT96940.1"/>
    <property type="molecule type" value="Genomic_DNA"/>
</dbReference>
<evidence type="ECO:0000313" key="2">
    <source>
        <dbReference type="Proteomes" id="UP000317421"/>
    </source>
</evidence>
<accession>A0A5C6ABZ9</accession>
<evidence type="ECO:0000313" key="1">
    <source>
        <dbReference type="EMBL" id="TWT96940.1"/>
    </source>
</evidence>
<proteinExistence type="predicted"/>
<gene>
    <name evidence="1" type="ORF">Pla108_27170</name>
</gene>
<keyword evidence="2" id="KW-1185">Reference proteome</keyword>
<protein>
    <submittedName>
        <fullName evidence="1">Uncharacterized protein</fullName>
    </submittedName>
</protein>
<sequence>MDHFALCNKELLGAHTDQQLKAIGVLGEFALMETQRERVPDTLNQLVGMDRLGEEVRCTEF</sequence>
<dbReference type="Proteomes" id="UP000317421">
    <property type="component" value="Unassembled WGS sequence"/>
</dbReference>